<evidence type="ECO:0000259" key="1">
    <source>
        <dbReference type="PROSITE" id="PS50234"/>
    </source>
</evidence>
<dbReference type="InterPro" id="IPR050525">
    <property type="entry name" value="ECM_Assembly_Org"/>
</dbReference>
<evidence type="ECO:0000313" key="3">
    <source>
        <dbReference type="Proteomes" id="UP000824090"/>
    </source>
</evidence>
<dbReference type="AlphaFoldDB" id="A0A9D1HYC9"/>
<dbReference type="InterPro" id="IPR036465">
    <property type="entry name" value="vWFA_dom_sf"/>
</dbReference>
<evidence type="ECO:0000313" key="2">
    <source>
        <dbReference type="EMBL" id="HIU24976.1"/>
    </source>
</evidence>
<organism evidence="2 3">
    <name type="scientific">Candidatus Allocopromorpha excrementigallinarum</name>
    <dbReference type="NCBI Taxonomy" id="2840742"/>
    <lineage>
        <taxon>Bacteria</taxon>
        <taxon>Bacillati</taxon>
        <taxon>Bacillota</taxon>
        <taxon>Clostridia</taxon>
        <taxon>Eubacteriales</taxon>
        <taxon>Eubacteriaceae</taxon>
        <taxon>Eubacteriaceae incertae sedis</taxon>
        <taxon>Candidatus Allocopromorpha</taxon>
    </lineage>
</organism>
<dbReference type="Gene3D" id="3.40.50.410">
    <property type="entry name" value="von Willebrand factor, type A domain"/>
    <property type="match status" value="1"/>
</dbReference>
<reference evidence="2" key="2">
    <citation type="journal article" date="2021" name="PeerJ">
        <title>Extensive microbial diversity within the chicken gut microbiome revealed by metagenomics and culture.</title>
        <authorList>
            <person name="Gilroy R."/>
            <person name="Ravi A."/>
            <person name="Getino M."/>
            <person name="Pursley I."/>
            <person name="Horton D.L."/>
            <person name="Alikhan N.F."/>
            <person name="Baker D."/>
            <person name="Gharbi K."/>
            <person name="Hall N."/>
            <person name="Watson M."/>
            <person name="Adriaenssens E.M."/>
            <person name="Foster-Nyarko E."/>
            <person name="Jarju S."/>
            <person name="Secka A."/>
            <person name="Antonio M."/>
            <person name="Oren A."/>
            <person name="Chaudhuri R.R."/>
            <person name="La Ragione R."/>
            <person name="Hildebrand F."/>
            <person name="Pallen M.J."/>
        </authorList>
    </citation>
    <scope>NUCLEOTIDE SEQUENCE</scope>
    <source>
        <strain evidence="2">ChiHcec3-6078</strain>
    </source>
</reference>
<dbReference type="CDD" id="cd00198">
    <property type="entry name" value="vWFA"/>
    <property type="match status" value="1"/>
</dbReference>
<dbReference type="PROSITE" id="PS50234">
    <property type="entry name" value="VWFA"/>
    <property type="match status" value="1"/>
</dbReference>
<name>A0A9D1HYC9_9FIRM</name>
<reference evidence="2" key="1">
    <citation type="submission" date="2020-10" db="EMBL/GenBank/DDBJ databases">
        <authorList>
            <person name="Gilroy R."/>
        </authorList>
    </citation>
    <scope>NUCLEOTIDE SEQUENCE</scope>
    <source>
        <strain evidence="2">ChiHcec3-6078</strain>
    </source>
</reference>
<gene>
    <name evidence="2" type="ORF">IAC50_00565</name>
</gene>
<dbReference type="SMART" id="SM00327">
    <property type="entry name" value="VWA"/>
    <property type="match status" value="1"/>
</dbReference>
<dbReference type="Pfam" id="PF00092">
    <property type="entry name" value="VWA"/>
    <property type="match status" value="1"/>
</dbReference>
<comment type="caution">
    <text evidence="2">The sequence shown here is derived from an EMBL/GenBank/DDBJ whole genome shotgun (WGS) entry which is preliminary data.</text>
</comment>
<feature type="domain" description="VWFA" evidence="1">
    <location>
        <begin position="39"/>
        <end position="217"/>
    </location>
</feature>
<protein>
    <submittedName>
        <fullName evidence="2">VWA domain-containing protein</fullName>
    </submittedName>
</protein>
<dbReference type="InterPro" id="IPR002035">
    <property type="entry name" value="VWF_A"/>
</dbReference>
<accession>A0A9D1HYC9</accession>
<dbReference type="PANTHER" id="PTHR24020:SF20">
    <property type="entry name" value="PH DOMAIN-CONTAINING PROTEIN"/>
    <property type="match status" value="1"/>
</dbReference>
<dbReference type="Proteomes" id="UP000824090">
    <property type="component" value="Unassembled WGS sequence"/>
</dbReference>
<dbReference type="EMBL" id="DVMP01000012">
    <property type="protein sequence ID" value="HIU24976.1"/>
    <property type="molecule type" value="Genomic_DNA"/>
</dbReference>
<sequence length="466" mass="48930">MGITNANKEISKARINCEDTFNIKLSLMASPDIVSNPTDIALALDRSQSMAGSPLANLKNGVKKFIDIIAEATGGAQDGQIGAGSRIGIVSFSNTAVQNTQLITSVSDLKASADSLIAGGSTNHGDAFAKATELFDPQSSNAKVIVMFTDGQTTAGPPPAPIAAAAKNRGITIFCIGLNGNGGIDEQALNEWASSPSSAYVAITPDDAELEAIFEDLAKNITKPGATGIVLKDVLSSCFNIISVSQPTKGTTNILNATSLEWRISELGVDASEGAVLEFTAQHVGSCDGSTPVNADIVYSDNEGNAAIFPDPAIEVDCEELTVTEPCPEPVDVALDGCEDSLVFDAGDLKMTYAGRILQLNVTLKNICPQRRVALAAMITEVDSEGLEYQRGFKAMTIPAHSRETCHDVKVSCIKFVLPEDLSLASDADGSSVCGDRQFKASFIAHYIDSDYQCCDALLQASDESS</sequence>
<proteinExistence type="predicted"/>
<dbReference type="SUPFAM" id="SSF53300">
    <property type="entry name" value="vWA-like"/>
    <property type="match status" value="1"/>
</dbReference>
<dbReference type="PANTHER" id="PTHR24020">
    <property type="entry name" value="COLLAGEN ALPHA"/>
    <property type="match status" value="1"/>
</dbReference>